<sequence length="1958" mass="219128">MPPENETSHPTIPSVTIHGDIAAKINFACQQSSFAFLRDLRIENKDTDSGIDDLHVRLRSSPAFLKQKSWRIDRIAPGEIVTIKDRDIELDGGFLLNLAESVQGTATFTVEAGGRVIDEESRSVELLAYNEWGGVGYMPELLAAFSMPNDPAVDSVLHDTVKVLRKSGKPDAIDGYKSGSRARVWELASAIYTAIANLGIGYTHPPSSFEQNGQKIRLPVQVLENRVATCLDTTMLFASVFEQAGLNPIVVLPEGHALVGVWLQPEELSTIVIDEAETLRKRLQLNELLLIETTCVTQHPALPFSKAIDAAIDSIAPGNDGSFNAAVDIRRARAHRIKPLALKVDRQTEAGGADDSPAVEQIMEDAPELPDFTGEVEEDLQDETPAGRLERWQRKLLDLSTRNSLLSHKTSKSSLHVICPDVALLEDKLAGGMKISIRPVPRPSAQGQDEALHRQRTGEVITDEYAREALGQGQLLVDMDAEELSKRAVDIYRKARTALEEGGANTLYLVLGFLLWKHNDLKDERRFRAPLILLPVTLERKSVRSGFRLSVHDDEPRFNTTLLEMLRKDFDLDIKGLDGPLPTDESGIDVKEIRDRIRKEVRDVPGFEVVEDVVLGNFSFAKYLMWKDLADRTDELRKNPVVRHLIDSPRDLYPARAAFVDPAELDREYTPSDLLTPLPADASQMSAIASADRGKDFIIIGPPGTGKSQTISNMIAHMLGKGKSVLFVSEKTAALDAVHRRLEKVGLGRFCLPLHSNKARKSEVLGQLHRNWEQHRKISVEDWEKEAERLRLVRDQLNLVVNRLHLRRRNGLTVHYAIGVKVRDEAIASRVIFSWPSADQHDESRLAGIREAVEKLRVQYASIGDFSQSPFKLVSSGEWSPPWQEQLTKQAVSLAATADKAERACTALLDGVGITLPDLTLDRLDTLSAFASLLAESWRKQTAYALEPDGQERIEALEEAVHRLKAYAEAQASLCCAYEPMAWRRLDGDDIAWRWQEAEAAWGPKGFFARRKLIKEMKTEGALGDPDPARDAPALKRMREEGEALDRLEGMLSGFREWKGHATDAAALKVLEDIGKRAKSVVGRLVEDTTTLIELRGKVRNLLYEGNDLLAPDASVGRAIALFLEANTQLHETCVRFEVLAGSSVREHFSSHAKALEAIRETAEDIAARHAELRSWCSWRRYRDQAIALELGPFVEALEAGGIPVDEIEKTFEAAYCAWWSAMVIGEDEVLRTFSTPQHLAAINKFRELDDRFQKLTADYITARLSGNMPHPDDIERRSSWGVLRREIQKRSRHKPVRQLIKEIPDVLNALAPCLMMSPLSVAQYLPADQALFDVVIFDEASQITVWDAVGSLARGKQVIIAGDPKQMPPTNFFAHSDDDPDGDIDIEGDLESILDEMIGASIPKCLLNLHYRSRRESLIAFSNSRYYENSLVTFPAPVHPDLAVKLVRPEGFYARGNARHNEGEAKAIVAEILRRLTHSDEHIRKQSIGVVTFNTEQQGLIEDLLDKARSANPHIEPAFSIEHTLEPVFVKNLETVQGDERDIILFSVTYGPDQSGHVTMNFGPLNRDGGERRLNVALTRARSEMIVFSTLSPDRIDLSRTSARAVIDLKHFLEYAERGPSALGAAVHGSTGDFDSPFESAVAQALRGKGWTVQPQIGVSAYRIDLGIVHPDSPGRYLAGIECDGAMYHSSAFARERDKIRQNVLEDLGWKILRLWSTDWWTHRAKALDDLHCSLNDLLETERQVLVEEPAMDFVPPKTTLIASLQTPPIGLPQTFPATFAEEVAEQTESAYEAAQLDPERFSPEPDLFYTDEYASRLTEMIDHVIEQEGPIHEEVLVRRIARFHGFKRAGNQIQDIVLAIAKRRQCHSREKAGIFFWPKEGFEERRAPARWKGRDDEMRKVEYICQEEIRAIDKLLETNGDPVELARNLGIARLSQFARERINEVTSLLKDSTNGK</sequence>
<dbReference type="PANTHER" id="PTHR10887:SF495">
    <property type="entry name" value="HELICASE SENATAXIN ISOFORM X1-RELATED"/>
    <property type="match status" value="1"/>
</dbReference>
<dbReference type="InterPro" id="IPR041679">
    <property type="entry name" value="DNA2/NAM7-like_C"/>
</dbReference>
<keyword evidence="5" id="KW-0378">Hydrolase</keyword>
<dbReference type="InterPro" id="IPR047187">
    <property type="entry name" value="SF1_C_Upf1"/>
</dbReference>
<evidence type="ECO:0000313" key="5">
    <source>
        <dbReference type="EMBL" id="ACD91131.1"/>
    </source>
</evidence>
<evidence type="ECO:0000259" key="2">
    <source>
        <dbReference type="Pfam" id="PF13086"/>
    </source>
</evidence>
<dbReference type="FunFam" id="3.40.960.10:FF:000002">
    <property type="entry name" value="DNA helicase related protein"/>
    <property type="match status" value="1"/>
</dbReference>
<dbReference type="eggNOG" id="COG3170">
    <property type="taxonomic scope" value="Bacteria"/>
</dbReference>
<dbReference type="eggNOG" id="COG3317">
    <property type="taxonomic scope" value="Bacteria"/>
</dbReference>
<feature type="domain" description="DNA2/NAM7 helicase-like C-terminal" evidence="3">
    <location>
        <begin position="1393"/>
        <end position="1590"/>
    </location>
</feature>
<dbReference type="InterPro" id="IPR011335">
    <property type="entry name" value="Restrct_endonuc-II-like"/>
</dbReference>
<feature type="domain" description="DUF3320" evidence="1">
    <location>
        <begin position="1808"/>
        <end position="1857"/>
    </location>
</feature>
<dbReference type="InterPro" id="IPR045055">
    <property type="entry name" value="DNA2/NAM7-like"/>
</dbReference>
<feature type="domain" description="DNA2/NAM7 helicase helicase" evidence="2">
    <location>
        <begin position="1329"/>
        <end position="1371"/>
    </location>
</feature>
<gene>
    <name evidence="5" type="ordered locus">Clim_2107</name>
</gene>
<evidence type="ECO:0000259" key="4">
    <source>
        <dbReference type="Pfam" id="PF18741"/>
    </source>
</evidence>
<name>B3EGC2_CHLL2</name>
<proteinExistence type="predicted"/>
<feature type="domain" description="Restriction endonuclease type II-like" evidence="4">
    <location>
        <begin position="1639"/>
        <end position="1733"/>
    </location>
</feature>
<dbReference type="RefSeq" id="WP_012467000.1">
    <property type="nucleotide sequence ID" value="NC_010803.1"/>
</dbReference>
<protein>
    <submittedName>
        <fullName evidence="5">Superfamily I DNA and RNA helicase and helicase subunit</fullName>
    </submittedName>
</protein>
<dbReference type="FunFam" id="3.40.50.300:FF:002063">
    <property type="entry name" value="DNA helicase related protein"/>
    <property type="match status" value="1"/>
</dbReference>
<feature type="domain" description="DNA2/NAM7 helicase helicase" evidence="2">
    <location>
        <begin position="681"/>
        <end position="744"/>
    </location>
</feature>
<dbReference type="InterPro" id="IPR027417">
    <property type="entry name" value="P-loop_NTPase"/>
</dbReference>
<dbReference type="Gene3D" id="3.40.960.10">
    <property type="entry name" value="VSR Endonuclease"/>
    <property type="match status" value="1"/>
</dbReference>
<dbReference type="Pfam" id="PF13195">
    <property type="entry name" value="DUF4011"/>
    <property type="match status" value="1"/>
</dbReference>
<keyword evidence="5" id="KW-0547">Nucleotide-binding</keyword>
<dbReference type="OrthoDB" id="9757917at2"/>
<dbReference type="Proteomes" id="UP000008841">
    <property type="component" value="Chromosome"/>
</dbReference>
<dbReference type="Pfam" id="PF13086">
    <property type="entry name" value="AAA_11"/>
    <property type="match status" value="2"/>
</dbReference>
<dbReference type="SUPFAM" id="SSF52540">
    <property type="entry name" value="P-loop containing nucleoside triphosphate hydrolases"/>
    <property type="match status" value="1"/>
</dbReference>
<evidence type="ECO:0000259" key="3">
    <source>
        <dbReference type="Pfam" id="PF13087"/>
    </source>
</evidence>
<dbReference type="CDD" id="cd18808">
    <property type="entry name" value="SF1_C_Upf1"/>
    <property type="match status" value="1"/>
</dbReference>
<keyword evidence="5" id="KW-0067">ATP-binding</keyword>
<dbReference type="STRING" id="290315.Clim_2107"/>
<dbReference type="InterPro" id="IPR041677">
    <property type="entry name" value="DNA2/NAM7_AAA_11"/>
</dbReference>
<evidence type="ECO:0000259" key="1">
    <source>
        <dbReference type="Pfam" id="PF11784"/>
    </source>
</evidence>
<accession>B3EGC2</accession>
<dbReference type="InterPro" id="IPR049468">
    <property type="entry name" value="Restrct_endonuc-II-like_dom"/>
</dbReference>
<dbReference type="Pfam" id="PF11784">
    <property type="entry name" value="DUF3320"/>
    <property type="match status" value="1"/>
</dbReference>
<dbReference type="InterPro" id="IPR021754">
    <property type="entry name" value="DUF3320"/>
</dbReference>
<dbReference type="HOGENOM" id="CLU_000788_0_1_10"/>
<dbReference type="EMBL" id="CP001097">
    <property type="protein sequence ID" value="ACD91131.1"/>
    <property type="molecule type" value="Genomic_DNA"/>
</dbReference>
<keyword evidence="5" id="KW-0347">Helicase</keyword>
<organism evidence="5 6">
    <name type="scientific">Chlorobium limicola (strain DSM 245 / NBRC 103803 / 6330)</name>
    <dbReference type="NCBI Taxonomy" id="290315"/>
    <lineage>
        <taxon>Bacteria</taxon>
        <taxon>Pseudomonadati</taxon>
        <taxon>Chlorobiota</taxon>
        <taxon>Chlorobiia</taxon>
        <taxon>Chlorobiales</taxon>
        <taxon>Chlorobiaceae</taxon>
        <taxon>Chlorobium/Pelodictyon group</taxon>
        <taxon>Chlorobium</taxon>
    </lineage>
</organism>
<dbReference type="Gene3D" id="3.40.50.300">
    <property type="entry name" value="P-loop containing nucleotide triphosphate hydrolases"/>
    <property type="match status" value="3"/>
</dbReference>
<dbReference type="SUPFAM" id="SSF52980">
    <property type="entry name" value="Restriction endonuclease-like"/>
    <property type="match status" value="1"/>
</dbReference>
<dbReference type="PANTHER" id="PTHR10887">
    <property type="entry name" value="DNA2/NAM7 HELICASE FAMILY"/>
    <property type="match status" value="1"/>
</dbReference>
<reference evidence="5 6" key="1">
    <citation type="submission" date="2008-05" db="EMBL/GenBank/DDBJ databases">
        <title>Complete sequence of Chlorobium limicola DSM 245.</title>
        <authorList>
            <consortium name="US DOE Joint Genome Institute"/>
            <person name="Lucas S."/>
            <person name="Copeland A."/>
            <person name="Lapidus A."/>
            <person name="Glavina del Rio T."/>
            <person name="Dalin E."/>
            <person name="Tice H."/>
            <person name="Bruce D."/>
            <person name="Goodwin L."/>
            <person name="Pitluck S."/>
            <person name="Schmutz J."/>
            <person name="Larimer F."/>
            <person name="Land M."/>
            <person name="Hauser L."/>
            <person name="Kyrpides N."/>
            <person name="Ovchinnikova G."/>
            <person name="Zhao F."/>
            <person name="Li T."/>
            <person name="Liu Z."/>
            <person name="Overmann J."/>
            <person name="Bryant D.A."/>
            <person name="Richardson P."/>
        </authorList>
    </citation>
    <scope>NUCLEOTIDE SEQUENCE [LARGE SCALE GENOMIC DNA]</scope>
    <source>
        <strain evidence="6">DSM 245 / NBRC 103803 / 6330</strain>
    </source>
</reference>
<dbReference type="KEGG" id="cli:Clim_2107"/>
<dbReference type="GO" id="GO:0004386">
    <property type="term" value="F:helicase activity"/>
    <property type="evidence" value="ECO:0007669"/>
    <property type="project" value="UniProtKB-KW"/>
</dbReference>
<dbReference type="eggNOG" id="COG1112">
    <property type="taxonomic scope" value="Bacteria"/>
</dbReference>
<dbReference type="Pfam" id="PF18741">
    <property type="entry name" value="MTES_1575"/>
    <property type="match status" value="1"/>
</dbReference>
<evidence type="ECO:0000313" key="6">
    <source>
        <dbReference type="Proteomes" id="UP000008841"/>
    </source>
</evidence>
<dbReference type="InterPro" id="IPR025103">
    <property type="entry name" value="DUF4011"/>
</dbReference>
<dbReference type="Pfam" id="PF13087">
    <property type="entry name" value="AAA_12"/>
    <property type="match status" value="1"/>
</dbReference>